<evidence type="ECO:0000259" key="3">
    <source>
        <dbReference type="Pfam" id="PF01464"/>
    </source>
</evidence>
<evidence type="ECO:0000256" key="1">
    <source>
        <dbReference type="ARBA" id="ARBA00007734"/>
    </source>
</evidence>
<dbReference type="InterPro" id="IPR008258">
    <property type="entry name" value="Transglycosylase_SLT_dom_1"/>
</dbReference>
<feature type="domain" description="Transglycosylase SLT" evidence="3">
    <location>
        <begin position="98"/>
        <end position="189"/>
    </location>
</feature>
<dbReference type="PANTHER" id="PTHR37423:SF2">
    <property type="entry name" value="MEMBRANE-BOUND LYTIC MUREIN TRANSGLYCOSYLASE C"/>
    <property type="match status" value="1"/>
</dbReference>
<dbReference type="EMBL" id="CBTK010000047">
    <property type="protein sequence ID" value="CDH43965.1"/>
    <property type="molecule type" value="Genomic_DNA"/>
</dbReference>
<dbReference type="RefSeq" id="WP_051497400.1">
    <property type="nucleotide sequence ID" value="NZ_CBTK010000047.1"/>
</dbReference>
<sequence>MEFTECVKGRLALTLKSSLLCAVMLMPASVLAQSLKAAGDEEAVQATLAITADSTTHSAAAQSTDQRQITRLSRHIQRKYQISDAKARRIVAEAILNGRTYQVDPELILAIIAVESTFKERAVSREGARGLMQVMPGAHPKKMQNIGGAHALFDPAKNIHTGSLILVKYLDTHSGNLRRALLSYNGSLGSRSSFPDRVIRIYQDLRRTTTEG</sequence>
<feature type="signal peptide" evidence="2">
    <location>
        <begin position="1"/>
        <end position="32"/>
    </location>
</feature>
<evidence type="ECO:0000313" key="4">
    <source>
        <dbReference type="EMBL" id="CDH43965.1"/>
    </source>
</evidence>
<comment type="similarity">
    <text evidence="1">Belongs to the transglycosylase Slt family.</text>
</comment>
<dbReference type="PANTHER" id="PTHR37423">
    <property type="entry name" value="SOLUBLE LYTIC MUREIN TRANSGLYCOSYLASE-RELATED"/>
    <property type="match status" value="1"/>
</dbReference>
<reference evidence="4 5" key="1">
    <citation type="journal article" date="2014" name="ISME J.">
        <title>Candidatus Competibacter-lineage genomes retrieved from metagenomes reveal functional metabolic diversity.</title>
        <authorList>
            <person name="McIlroy S.J."/>
            <person name="Albertsen M."/>
            <person name="Andresen E.K."/>
            <person name="Saunders A.M."/>
            <person name="Kristiansen R."/>
            <person name="Stokholm-Bjerregaard M."/>
            <person name="Nielsen K.L."/>
            <person name="Nielsen P.H."/>
        </authorList>
    </citation>
    <scope>NUCLEOTIDE SEQUENCE [LARGE SCALE GENOMIC DNA]</scope>
    <source>
        <strain evidence="4 5">Run_B_J11</strain>
    </source>
</reference>
<proteinExistence type="inferred from homology"/>
<organism evidence="4 5">
    <name type="scientific">Candidatus Contendobacter odensis Run_B_J11</name>
    <dbReference type="NCBI Taxonomy" id="1400861"/>
    <lineage>
        <taxon>Bacteria</taxon>
        <taxon>Pseudomonadati</taxon>
        <taxon>Pseudomonadota</taxon>
        <taxon>Gammaproteobacteria</taxon>
        <taxon>Candidatus Competibacteraceae</taxon>
        <taxon>Candidatus Contendibacter</taxon>
    </lineage>
</organism>
<keyword evidence="2" id="KW-0732">Signal</keyword>
<dbReference type="Proteomes" id="UP000019184">
    <property type="component" value="Unassembled WGS sequence"/>
</dbReference>
<evidence type="ECO:0000313" key="5">
    <source>
        <dbReference type="Proteomes" id="UP000019184"/>
    </source>
</evidence>
<dbReference type="OrthoDB" id="9815002at2"/>
<dbReference type="SUPFAM" id="SSF53955">
    <property type="entry name" value="Lysozyme-like"/>
    <property type="match status" value="1"/>
</dbReference>
<dbReference type="Pfam" id="PF01464">
    <property type="entry name" value="SLT"/>
    <property type="match status" value="1"/>
</dbReference>
<feature type="chain" id="PRO_5031229275" evidence="2">
    <location>
        <begin position="33"/>
        <end position="212"/>
    </location>
</feature>
<protein>
    <submittedName>
        <fullName evidence="4">Lytic transglycosylase catalytic</fullName>
    </submittedName>
</protein>
<accession>A0A7U7G8Q1</accession>
<dbReference type="InterPro" id="IPR023346">
    <property type="entry name" value="Lysozyme-like_dom_sf"/>
</dbReference>
<keyword evidence="5" id="KW-1185">Reference proteome</keyword>
<dbReference type="AlphaFoldDB" id="A0A7U7G8Q1"/>
<comment type="caution">
    <text evidence="4">The sequence shown here is derived from an EMBL/GenBank/DDBJ whole genome shotgun (WGS) entry which is preliminary data.</text>
</comment>
<evidence type="ECO:0000256" key="2">
    <source>
        <dbReference type="SAM" id="SignalP"/>
    </source>
</evidence>
<gene>
    <name evidence="4" type="ORF">BN874_1400024</name>
</gene>
<dbReference type="Gene3D" id="1.10.530.10">
    <property type="match status" value="1"/>
</dbReference>
<name>A0A7U7G8Q1_9GAMM</name>